<accession>A0ABT3B4Q3</accession>
<dbReference type="EMBL" id="JAOWRF010000323">
    <property type="protein sequence ID" value="MCV3216346.1"/>
    <property type="molecule type" value="Genomic_DNA"/>
</dbReference>
<keyword evidence="2" id="KW-1185">Reference proteome</keyword>
<comment type="caution">
    <text evidence="1">The sequence shown here is derived from an EMBL/GenBank/DDBJ whole genome shotgun (WGS) entry which is preliminary data.</text>
</comment>
<evidence type="ECO:0000313" key="1">
    <source>
        <dbReference type="EMBL" id="MCV3216346.1"/>
    </source>
</evidence>
<dbReference type="Proteomes" id="UP001526143">
    <property type="component" value="Unassembled WGS sequence"/>
</dbReference>
<name>A0ABT3B4Q3_9CYAN</name>
<protein>
    <recommendedName>
        <fullName evidence="3">Transposase</fullName>
    </recommendedName>
</protein>
<dbReference type="RefSeq" id="WP_263747995.1">
    <property type="nucleotide sequence ID" value="NZ_JAOWRF010000323.1"/>
</dbReference>
<evidence type="ECO:0008006" key="3">
    <source>
        <dbReference type="Google" id="ProtNLM"/>
    </source>
</evidence>
<sequence length="46" mass="5178">MFGLSPGSAIAIFDECDRILVSHQLSDYQLFPRCASRTVNECKKDD</sequence>
<evidence type="ECO:0000313" key="2">
    <source>
        <dbReference type="Proteomes" id="UP001526143"/>
    </source>
</evidence>
<gene>
    <name evidence="1" type="ORF">OGM63_23010</name>
</gene>
<organism evidence="1 2">
    <name type="scientific">Plectonema radiosum NIES-515</name>
    <dbReference type="NCBI Taxonomy" id="2986073"/>
    <lineage>
        <taxon>Bacteria</taxon>
        <taxon>Bacillati</taxon>
        <taxon>Cyanobacteriota</taxon>
        <taxon>Cyanophyceae</taxon>
        <taxon>Oscillatoriophycideae</taxon>
        <taxon>Oscillatoriales</taxon>
        <taxon>Microcoleaceae</taxon>
        <taxon>Plectonema</taxon>
    </lineage>
</organism>
<reference evidence="1 2" key="1">
    <citation type="submission" date="2022-10" db="EMBL/GenBank/DDBJ databases">
        <title>Identification of biosynthetic pathway for the production of the potent trypsin inhibitor radiosumin.</title>
        <authorList>
            <person name="Fewer D.P."/>
            <person name="Delbaje E."/>
            <person name="Ouyang X."/>
            <person name="Agostino P.D."/>
            <person name="Wahlsten M."/>
            <person name="Jokela J."/>
            <person name="Permi P."/>
            <person name="Haapaniemi E."/>
            <person name="Koistinen H."/>
        </authorList>
    </citation>
    <scope>NUCLEOTIDE SEQUENCE [LARGE SCALE GENOMIC DNA]</scope>
    <source>
        <strain evidence="1 2">NIES-515</strain>
    </source>
</reference>
<proteinExistence type="predicted"/>